<evidence type="ECO:0000256" key="6">
    <source>
        <dbReference type="ARBA" id="ARBA00023033"/>
    </source>
</evidence>
<dbReference type="GO" id="GO:0005506">
    <property type="term" value="F:iron ion binding"/>
    <property type="evidence" value="ECO:0007669"/>
    <property type="project" value="InterPro"/>
</dbReference>
<comment type="cofactor">
    <cofactor evidence="1 7">
        <name>heme</name>
        <dbReference type="ChEBI" id="CHEBI:30413"/>
    </cofactor>
</comment>
<dbReference type="Gene3D" id="1.10.630.10">
    <property type="entry name" value="Cytochrome P450"/>
    <property type="match status" value="1"/>
</dbReference>
<evidence type="ECO:0000313" key="10">
    <source>
        <dbReference type="Proteomes" id="UP000075230"/>
    </source>
</evidence>
<dbReference type="PANTHER" id="PTHR46206:SF8">
    <property type="entry name" value="P450, PUTATIVE (EUROFUNG)-RELATED"/>
    <property type="match status" value="1"/>
</dbReference>
<dbReference type="SUPFAM" id="SSF48264">
    <property type="entry name" value="Cytochrome P450"/>
    <property type="match status" value="1"/>
</dbReference>
<reference evidence="10" key="2">
    <citation type="submission" date="2016-02" db="EMBL/GenBank/DDBJ databases">
        <title>Genome sequencing of Aspergillus luchuensis NBRC 4314.</title>
        <authorList>
            <person name="Yamada O."/>
        </authorList>
    </citation>
    <scope>NUCLEOTIDE SEQUENCE [LARGE SCALE GENOMIC DNA]</scope>
    <source>
        <strain evidence="10">RIB 2604</strain>
    </source>
</reference>
<reference evidence="9 10" key="1">
    <citation type="journal article" date="2016" name="DNA Res.">
        <title>Genome sequence of Aspergillus luchuensis NBRC 4314.</title>
        <authorList>
            <person name="Yamada O."/>
            <person name="Machida M."/>
            <person name="Hosoyama A."/>
            <person name="Goto M."/>
            <person name="Takahashi T."/>
            <person name="Futagami T."/>
            <person name="Yamagata Y."/>
            <person name="Takeuchi M."/>
            <person name="Kobayashi T."/>
            <person name="Koike H."/>
            <person name="Abe K."/>
            <person name="Asai K."/>
            <person name="Arita M."/>
            <person name="Fujita N."/>
            <person name="Fukuda K."/>
            <person name="Higa K."/>
            <person name="Horikawa H."/>
            <person name="Ishikawa T."/>
            <person name="Jinno K."/>
            <person name="Kato Y."/>
            <person name="Kirimura K."/>
            <person name="Mizutani O."/>
            <person name="Nakasone K."/>
            <person name="Sano M."/>
            <person name="Shiraishi Y."/>
            <person name="Tsukahara M."/>
            <person name="Gomi K."/>
        </authorList>
    </citation>
    <scope>NUCLEOTIDE SEQUENCE [LARGE SCALE GENOMIC DNA]</scope>
    <source>
        <strain evidence="9 10">RIB 2604</strain>
    </source>
</reference>
<feature type="binding site" description="axial binding residue" evidence="7">
    <location>
        <position position="485"/>
    </location>
    <ligand>
        <name>heme</name>
        <dbReference type="ChEBI" id="CHEBI:30413"/>
    </ligand>
    <ligandPart>
        <name>Fe</name>
        <dbReference type="ChEBI" id="CHEBI:18248"/>
    </ligandPart>
</feature>
<organism evidence="9 10">
    <name type="scientific">Aspergillus kawachii</name>
    <name type="common">White koji mold</name>
    <name type="synonym">Aspergillus awamori var. kawachi</name>
    <dbReference type="NCBI Taxonomy" id="1069201"/>
    <lineage>
        <taxon>Eukaryota</taxon>
        <taxon>Fungi</taxon>
        <taxon>Dikarya</taxon>
        <taxon>Ascomycota</taxon>
        <taxon>Pezizomycotina</taxon>
        <taxon>Eurotiomycetes</taxon>
        <taxon>Eurotiomycetidae</taxon>
        <taxon>Eurotiales</taxon>
        <taxon>Aspergillaceae</taxon>
        <taxon>Aspergillus</taxon>
        <taxon>Aspergillus subgen. Circumdati</taxon>
    </lineage>
</organism>
<protein>
    <submittedName>
        <fullName evidence="9">Cytochrome P450</fullName>
    </submittedName>
</protein>
<keyword evidence="4 8" id="KW-0560">Oxidoreductase</keyword>
<dbReference type="Pfam" id="PF00067">
    <property type="entry name" value="p450"/>
    <property type="match status" value="1"/>
</dbReference>
<keyword evidence="6 8" id="KW-0503">Monooxygenase</keyword>
<name>A0A146FZ85_ASPKA</name>
<evidence type="ECO:0000313" key="9">
    <source>
        <dbReference type="EMBL" id="GAT30021.1"/>
    </source>
</evidence>
<evidence type="ECO:0000256" key="3">
    <source>
        <dbReference type="ARBA" id="ARBA00022723"/>
    </source>
</evidence>
<comment type="caution">
    <text evidence="9">The sequence shown here is derived from an EMBL/GenBank/DDBJ whole genome shotgun (WGS) entry which is preliminary data.</text>
</comment>
<dbReference type="PRINTS" id="PR00465">
    <property type="entry name" value="EP450IV"/>
</dbReference>
<keyword evidence="3 7" id="KW-0479">Metal-binding</keyword>
<dbReference type="GO" id="GO:0020037">
    <property type="term" value="F:heme binding"/>
    <property type="evidence" value="ECO:0007669"/>
    <property type="project" value="InterPro"/>
</dbReference>
<proteinExistence type="inferred from homology"/>
<dbReference type="EMBL" id="BCWF01000031">
    <property type="protein sequence ID" value="GAT30021.1"/>
    <property type="molecule type" value="Genomic_DNA"/>
</dbReference>
<dbReference type="AlphaFoldDB" id="A0A146FZ85"/>
<dbReference type="VEuPathDB" id="FungiDB:ASPFODRAFT_130543"/>
<dbReference type="InterPro" id="IPR001128">
    <property type="entry name" value="Cyt_P450"/>
</dbReference>
<dbReference type="PROSITE" id="PS00086">
    <property type="entry name" value="CYTOCHROME_P450"/>
    <property type="match status" value="1"/>
</dbReference>
<dbReference type="InterPro" id="IPR036396">
    <property type="entry name" value="Cyt_P450_sf"/>
</dbReference>
<dbReference type="Proteomes" id="UP000075230">
    <property type="component" value="Unassembled WGS sequence"/>
</dbReference>
<sequence length="550" mass="61661">MFLGISTASWLVIGIIGVGLCLVVKLFETSPVPNDIPRALNRKSLLGRAVERFVGVNPISFIREGYQKYSKHQKPFVLPSVAEGDEVLLPKDLAKHVLFSKENEYSFKAYITDFFQLKYTSWPLAFANKYDNYVKLISKDLTETLKTDTVARSLAEEARSCLKDLWGEDTDKWVEINLYCAMEKMASRMINVLAIGPGHSDDETLLNAMAHCSDAIVFGASIIKAFPSFLHPVIGPIVGMVNRYFEVIFHKRMKPIIESKIKEQQNQTDPEAQEETLKSMVSTLPTVLGFVLTFPQDSLLDLLIRAGLRSKWPMEATSMWLSYRVFMINFPGVHTTAVSATSVLIDILSDPVDENLVNHLRAEVESISGGSSGDWTAEDLGRAALLDSAVKESLRLNGINAASPTRKVVAPNGVTLANGLFLPCGTKVGIPQYALHRDEEFYPEADRYNPYRFYTENASESERRQSSMTTPSDEYVVFGHGRRQCPGRFIFAHIFKVFIAEMLLNYDIQPILVRPKIHIEPRKAMSGCLRVAAISESSRAEFGKMIRVRD</sequence>
<dbReference type="CDD" id="cd11041">
    <property type="entry name" value="CYP503A1-like"/>
    <property type="match status" value="1"/>
</dbReference>
<evidence type="ECO:0000256" key="7">
    <source>
        <dbReference type="PIRSR" id="PIRSR602403-1"/>
    </source>
</evidence>
<dbReference type="GO" id="GO:0019748">
    <property type="term" value="P:secondary metabolic process"/>
    <property type="evidence" value="ECO:0007669"/>
    <property type="project" value="UniProtKB-ARBA"/>
</dbReference>
<evidence type="ECO:0000256" key="4">
    <source>
        <dbReference type="ARBA" id="ARBA00023002"/>
    </source>
</evidence>
<dbReference type="GO" id="GO:0016705">
    <property type="term" value="F:oxidoreductase activity, acting on paired donors, with incorporation or reduction of molecular oxygen"/>
    <property type="evidence" value="ECO:0007669"/>
    <property type="project" value="InterPro"/>
</dbReference>
<comment type="similarity">
    <text evidence="2 8">Belongs to the cytochrome P450 family.</text>
</comment>
<dbReference type="GO" id="GO:0004497">
    <property type="term" value="F:monooxygenase activity"/>
    <property type="evidence" value="ECO:0007669"/>
    <property type="project" value="UniProtKB-KW"/>
</dbReference>
<accession>A0A146FZ85</accession>
<dbReference type="InterPro" id="IPR017972">
    <property type="entry name" value="Cyt_P450_CS"/>
</dbReference>
<evidence type="ECO:0000256" key="2">
    <source>
        <dbReference type="ARBA" id="ARBA00010617"/>
    </source>
</evidence>
<evidence type="ECO:0000256" key="5">
    <source>
        <dbReference type="ARBA" id="ARBA00023004"/>
    </source>
</evidence>
<evidence type="ECO:0000256" key="8">
    <source>
        <dbReference type="RuleBase" id="RU000461"/>
    </source>
</evidence>
<dbReference type="InterPro" id="IPR002403">
    <property type="entry name" value="Cyt_P450_E_grp-IV"/>
</dbReference>
<keyword evidence="7 8" id="KW-0349">Heme</keyword>
<gene>
    <name evidence="9" type="ORF">RIB2604_03200340</name>
</gene>
<dbReference type="PANTHER" id="PTHR46206">
    <property type="entry name" value="CYTOCHROME P450"/>
    <property type="match status" value="1"/>
</dbReference>
<keyword evidence="5 7" id="KW-0408">Iron</keyword>
<evidence type="ECO:0000256" key="1">
    <source>
        <dbReference type="ARBA" id="ARBA00001971"/>
    </source>
</evidence>